<dbReference type="EMBL" id="JAFLWD010000031">
    <property type="protein sequence ID" value="MBO0441056.1"/>
    <property type="molecule type" value="Genomic_DNA"/>
</dbReference>
<dbReference type="Proteomes" id="UP000664632">
    <property type="component" value="Unassembled WGS sequence"/>
</dbReference>
<keyword evidence="2" id="KW-1185">Reference proteome</keyword>
<name>A0ABS3H0L2_9ENTE</name>
<comment type="caution">
    <text evidence="1">The sequence shown here is derived from an EMBL/GenBank/DDBJ whole genome shotgun (WGS) entry which is preliminary data.</text>
</comment>
<organism evidence="1 2">
    <name type="scientific">Candidatus Enterococcus ikei</name>
    <dbReference type="NCBI Taxonomy" id="2815326"/>
    <lineage>
        <taxon>Bacteria</taxon>
        <taxon>Bacillati</taxon>
        <taxon>Bacillota</taxon>
        <taxon>Bacilli</taxon>
        <taxon>Lactobacillales</taxon>
        <taxon>Enterococcaceae</taxon>
        <taxon>Enterococcus</taxon>
    </lineage>
</organism>
<accession>A0ABS3H0L2</accession>
<evidence type="ECO:0000313" key="2">
    <source>
        <dbReference type="Proteomes" id="UP000664632"/>
    </source>
</evidence>
<proteinExistence type="predicted"/>
<sequence length="406" mass="47087">MIEMIGMALVEESNHVLRSVNDVKLSDVLKDSCLIDELSFDTYDYDTNNFLDLLDYTEFQDYTDYVFVSLSKSVRLPKIVDFLNKFSEVTKFHFVSINEASDETMEQFVDRKKLSSKEKADEPSEDILKNGLMALFTGVYPRVFRKNIIKHLYFEHGTDLAKIHPSVYLNCAINHGVYIDESQGVGYTSERNIPGVVMFKDSLNTFVKDEELEELSEERLNQQFEVFSRTGTVAWEERKNGIIDYSDMLSLGLARRLFIFEDGIYLDYRRTKKLFSDISRSFAEIELAKSGFDQKQDKNGLYEVFPLLVSLALSLKDNQLFFVTPFNDNQFEAIYLEVYPSEWIVLSTSESYLAFHIQSNRTFEVNQLFVEIFEAQVKGCTELVKDKNSEITDEVIEEQKELMLSV</sequence>
<gene>
    <name evidence="1" type="ORF">JZO69_11850</name>
</gene>
<protein>
    <submittedName>
        <fullName evidence="1">Uncharacterized protein</fullName>
    </submittedName>
</protein>
<evidence type="ECO:0000313" key="1">
    <source>
        <dbReference type="EMBL" id="MBO0441056.1"/>
    </source>
</evidence>
<reference evidence="1 2" key="1">
    <citation type="submission" date="2021-03" db="EMBL/GenBank/DDBJ databases">
        <title>Enterococcal diversity collection.</title>
        <authorList>
            <person name="Gilmore M.S."/>
            <person name="Schwartzman J."/>
            <person name="Van Tyne D."/>
            <person name="Martin M."/>
            <person name="Earl A.M."/>
            <person name="Manson A.L."/>
            <person name="Straub T."/>
            <person name="Salamzade R."/>
            <person name="Saavedra J."/>
            <person name="Lebreton F."/>
            <person name="Prichula J."/>
            <person name="Schaufler K."/>
            <person name="Gaca A."/>
            <person name="Sgardioli B."/>
            <person name="Wagenaar J."/>
            <person name="Strong T."/>
        </authorList>
    </citation>
    <scope>NUCLEOTIDE SEQUENCE [LARGE SCALE GENOMIC DNA]</scope>
    <source>
        <strain evidence="1 2">DIV0869a</strain>
    </source>
</reference>